<sequence length="55" mass="6203">MSITFIHNFHTEVSTVNNICPVLTPKAVNQIPAIGQVAKKCKEQELLKLVDWKIN</sequence>
<gene>
    <name evidence="1" type="ORF">SLEP1_g1231</name>
</gene>
<comment type="caution">
    <text evidence="1">The sequence shown here is derived from an EMBL/GenBank/DDBJ whole genome shotgun (WGS) entry which is preliminary data.</text>
</comment>
<keyword evidence="2" id="KW-1185">Reference proteome</keyword>
<proteinExistence type="predicted"/>
<evidence type="ECO:0000313" key="2">
    <source>
        <dbReference type="Proteomes" id="UP001054252"/>
    </source>
</evidence>
<protein>
    <submittedName>
        <fullName evidence="1">Uncharacterized protein</fullName>
    </submittedName>
</protein>
<name>A0AAV5HM85_9ROSI</name>
<organism evidence="1 2">
    <name type="scientific">Rubroshorea leprosula</name>
    <dbReference type="NCBI Taxonomy" id="152421"/>
    <lineage>
        <taxon>Eukaryota</taxon>
        <taxon>Viridiplantae</taxon>
        <taxon>Streptophyta</taxon>
        <taxon>Embryophyta</taxon>
        <taxon>Tracheophyta</taxon>
        <taxon>Spermatophyta</taxon>
        <taxon>Magnoliopsida</taxon>
        <taxon>eudicotyledons</taxon>
        <taxon>Gunneridae</taxon>
        <taxon>Pentapetalae</taxon>
        <taxon>rosids</taxon>
        <taxon>malvids</taxon>
        <taxon>Malvales</taxon>
        <taxon>Dipterocarpaceae</taxon>
        <taxon>Rubroshorea</taxon>
    </lineage>
</organism>
<evidence type="ECO:0000313" key="1">
    <source>
        <dbReference type="EMBL" id="GKU86744.1"/>
    </source>
</evidence>
<accession>A0AAV5HM85</accession>
<dbReference type="AlphaFoldDB" id="A0AAV5HM85"/>
<dbReference type="Proteomes" id="UP001054252">
    <property type="component" value="Unassembled WGS sequence"/>
</dbReference>
<reference evidence="1 2" key="1">
    <citation type="journal article" date="2021" name="Commun. Biol.">
        <title>The genome of Shorea leprosula (Dipterocarpaceae) highlights the ecological relevance of drought in aseasonal tropical rainforests.</title>
        <authorList>
            <person name="Ng K.K.S."/>
            <person name="Kobayashi M.J."/>
            <person name="Fawcett J.A."/>
            <person name="Hatakeyama M."/>
            <person name="Paape T."/>
            <person name="Ng C.H."/>
            <person name="Ang C.C."/>
            <person name="Tnah L.H."/>
            <person name="Lee C.T."/>
            <person name="Nishiyama T."/>
            <person name="Sese J."/>
            <person name="O'Brien M.J."/>
            <person name="Copetti D."/>
            <person name="Mohd Noor M.I."/>
            <person name="Ong R.C."/>
            <person name="Putra M."/>
            <person name="Sireger I.Z."/>
            <person name="Indrioko S."/>
            <person name="Kosugi Y."/>
            <person name="Izuno A."/>
            <person name="Isagi Y."/>
            <person name="Lee S.L."/>
            <person name="Shimizu K.K."/>
        </authorList>
    </citation>
    <scope>NUCLEOTIDE SEQUENCE [LARGE SCALE GENOMIC DNA]</scope>
    <source>
        <strain evidence="1">214</strain>
    </source>
</reference>
<dbReference type="EMBL" id="BPVZ01000001">
    <property type="protein sequence ID" value="GKU86744.1"/>
    <property type="molecule type" value="Genomic_DNA"/>
</dbReference>